<feature type="signal peptide" evidence="1">
    <location>
        <begin position="1"/>
        <end position="19"/>
    </location>
</feature>
<keyword evidence="1" id="KW-0732">Signal</keyword>
<dbReference type="GO" id="GO:0004867">
    <property type="term" value="F:serine-type endopeptidase inhibitor activity"/>
    <property type="evidence" value="ECO:0007669"/>
    <property type="project" value="InterPro"/>
</dbReference>
<dbReference type="InterPro" id="IPR036880">
    <property type="entry name" value="Kunitz_BPTI_sf"/>
</dbReference>
<protein>
    <submittedName>
        <fullName evidence="2">Putative conserved secreted protein</fullName>
    </submittedName>
</protein>
<organism evidence="2">
    <name type="scientific">Ixodes ricinus</name>
    <name type="common">Common tick</name>
    <name type="synonym">Acarus ricinus</name>
    <dbReference type="NCBI Taxonomy" id="34613"/>
    <lineage>
        <taxon>Eukaryota</taxon>
        <taxon>Metazoa</taxon>
        <taxon>Ecdysozoa</taxon>
        <taxon>Arthropoda</taxon>
        <taxon>Chelicerata</taxon>
        <taxon>Arachnida</taxon>
        <taxon>Acari</taxon>
        <taxon>Parasitiformes</taxon>
        <taxon>Ixodida</taxon>
        <taxon>Ixodoidea</taxon>
        <taxon>Ixodidae</taxon>
        <taxon>Ixodinae</taxon>
        <taxon>Ixodes</taxon>
    </lineage>
</organism>
<accession>V5HGA9</accession>
<proteinExistence type="evidence at transcript level"/>
<name>V5HGA9_IXORI</name>
<sequence>MKAILAVACIFSAVVLISAALQKEECEAPLATPSCDSHADLGDFYYYNPYTEKCEPTFTCSAPRYFRTEDECRGQCPYGIYASSG</sequence>
<evidence type="ECO:0000313" key="2">
    <source>
        <dbReference type="EMBL" id="JAB74272.1"/>
    </source>
</evidence>
<dbReference type="SUPFAM" id="SSF57362">
    <property type="entry name" value="BPTI-like"/>
    <property type="match status" value="1"/>
</dbReference>
<reference evidence="2" key="1">
    <citation type="journal article" date="2015" name="Sci. Rep.">
        <title>Tissue- and time-dependent transcription in Ixodes ricinus salivary glands and midguts when blood feeding on the vertebrate host.</title>
        <authorList>
            <person name="Kotsyfakis M."/>
            <person name="Schwarz A."/>
            <person name="Erhart J."/>
            <person name="Ribeiro J.M."/>
        </authorList>
    </citation>
    <scope>NUCLEOTIDE SEQUENCE</scope>
    <source>
        <tissue evidence="2">Salivary gland and midgut</tissue>
    </source>
</reference>
<dbReference type="AlphaFoldDB" id="V5HGA9"/>
<evidence type="ECO:0000256" key="1">
    <source>
        <dbReference type="SAM" id="SignalP"/>
    </source>
</evidence>
<feature type="chain" id="PRO_5004735216" evidence="1">
    <location>
        <begin position="20"/>
        <end position="85"/>
    </location>
</feature>
<dbReference type="EMBL" id="GANP01010196">
    <property type="protein sequence ID" value="JAB74272.1"/>
    <property type="molecule type" value="mRNA"/>
</dbReference>